<dbReference type="Pfam" id="PF08899">
    <property type="entry name" value="DUF1844"/>
    <property type="match status" value="1"/>
</dbReference>
<sequence length="108" mass="12024">MSEEKKNCKPCPDGHVRDEAGKCVMPDVTFSGLILSLNTTALLHLGELAHPETGEKTVALELARSAIDTLTLLQKKTRGNLEREEDELLTRVLYELKMRFVKVADKSS</sequence>
<accession>A0A3B0VAP2</accession>
<name>A0A3B0VAP2_9ZZZZ</name>
<evidence type="ECO:0008006" key="2">
    <source>
        <dbReference type="Google" id="ProtNLM"/>
    </source>
</evidence>
<protein>
    <recommendedName>
        <fullName evidence="2">DUF1844 domain-containing protein</fullName>
    </recommendedName>
</protein>
<dbReference type="InterPro" id="IPR014995">
    <property type="entry name" value="DUF1844"/>
</dbReference>
<dbReference type="EMBL" id="UOEY01000110">
    <property type="protein sequence ID" value="VAW40758.1"/>
    <property type="molecule type" value="Genomic_DNA"/>
</dbReference>
<dbReference type="CDD" id="cd19941">
    <property type="entry name" value="TIL"/>
    <property type="match status" value="1"/>
</dbReference>
<reference evidence="1" key="1">
    <citation type="submission" date="2018-06" db="EMBL/GenBank/DDBJ databases">
        <authorList>
            <person name="Zhirakovskaya E."/>
        </authorList>
    </citation>
    <scope>NUCLEOTIDE SEQUENCE</scope>
</reference>
<evidence type="ECO:0000313" key="1">
    <source>
        <dbReference type="EMBL" id="VAW40758.1"/>
    </source>
</evidence>
<dbReference type="AlphaFoldDB" id="A0A3B0VAP2"/>
<gene>
    <name evidence="1" type="ORF">MNBD_DELTA04-273</name>
</gene>
<proteinExistence type="predicted"/>
<organism evidence="1">
    <name type="scientific">hydrothermal vent metagenome</name>
    <dbReference type="NCBI Taxonomy" id="652676"/>
    <lineage>
        <taxon>unclassified sequences</taxon>
        <taxon>metagenomes</taxon>
        <taxon>ecological metagenomes</taxon>
    </lineage>
</organism>